<comment type="subcellular location">
    <subcellularLocation>
        <location evidence="2">Endosome</location>
    </subcellularLocation>
</comment>
<feature type="compositionally biased region" description="Basic and acidic residues" evidence="8">
    <location>
        <begin position="166"/>
        <end position="178"/>
    </location>
</feature>
<dbReference type="VEuPathDB" id="FungiDB:AB675_10200"/>
<comment type="function">
    <text evidence="1">Component of the biogenesis of lysosome-related organelles complex-1 (BLOC-1) involved in endosomal cargo sorting.</text>
</comment>
<dbReference type="InterPro" id="IPR019371">
    <property type="entry name" value="KxDL_dom"/>
</dbReference>
<evidence type="ECO:0000259" key="9">
    <source>
        <dbReference type="Pfam" id="PF10241"/>
    </source>
</evidence>
<dbReference type="GO" id="GO:0007032">
    <property type="term" value="P:endosome organization"/>
    <property type="evidence" value="ECO:0007669"/>
    <property type="project" value="TreeGrafter"/>
</dbReference>
<evidence type="ECO:0000256" key="8">
    <source>
        <dbReference type="SAM" id="MobiDB-lite"/>
    </source>
</evidence>
<dbReference type="AlphaFoldDB" id="A0A0N1NXE7"/>
<dbReference type="Pfam" id="PF10241">
    <property type="entry name" value="KxDL"/>
    <property type="match status" value="1"/>
</dbReference>
<feature type="compositionally biased region" description="Low complexity" evidence="8">
    <location>
        <begin position="48"/>
        <end position="80"/>
    </location>
</feature>
<organism evidence="10 11">
    <name type="scientific">Cyphellophora attinorum</name>
    <dbReference type="NCBI Taxonomy" id="1664694"/>
    <lineage>
        <taxon>Eukaryota</taxon>
        <taxon>Fungi</taxon>
        <taxon>Dikarya</taxon>
        <taxon>Ascomycota</taxon>
        <taxon>Pezizomycotina</taxon>
        <taxon>Eurotiomycetes</taxon>
        <taxon>Chaetothyriomycetidae</taxon>
        <taxon>Chaetothyriales</taxon>
        <taxon>Cyphellophoraceae</taxon>
        <taxon>Cyphellophora</taxon>
    </lineage>
</organism>
<keyword evidence="6" id="KW-0967">Endosome</keyword>
<evidence type="ECO:0000256" key="5">
    <source>
        <dbReference type="ARBA" id="ARBA00022448"/>
    </source>
</evidence>
<evidence type="ECO:0000256" key="2">
    <source>
        <dbReference type="ARBA" id="ARBA00004177"/>
    </source>
</evidence>
<feature type="region of interest" description="Disordered" evidence="8">
    <location>
        <begin position="1"/>
        <end position="92"/>
    </location>
</feature>
<feature type="compositionally biased region" description="Basic and acidic residues" evidence="8">
    <location>
        <begin position="81"/>
        <end position="92"/>
    </location>
</feature>
<feature type="domain" description="KxDL" evidence="9">
    <location>
        <begin position="97"/>
        <end position="182"/>
    </location>
</feature>
<dbReference type="GO" id="GO:0031083">
    <property type="term" value="C:BLOC-1 complex"/>
    <property type="evidence" value="ECO:0007669"/>
    <property type="project" value="TreeGrafter"/>
</dbReference>
<gene>
    <name evidence="10" type="ORF">AB675_10200</name>
</gene>
<sequence length="193" mass="22063">MAATYSRHQSNRHTVNTKTLPISLPSKSPAYSHPVSRVAISPPEYSDYSSTGSSRHSAGSYSARSRSSYASSDYSSPDYDSGYRHDPRDIDDMLSDRMNKAFDPIKMDRALARQTQDSGKLNDKERQLRELQDRARARLKSARVKFDEGVEDAKEIRRDLDYCRKGVDSMKSRSEKQYPEAYAKAKDRRSRHT</sequence>
<evidence type="ECO:0000256" key="7">
    <source>
        <dbReference type="ARBA" id="ARBA00029808"/>
    </source>
</evidence>
<dbReference type="GO" id="GO:0005768">
    <property type="term" value="C:endosome"/>
    <property type="evidence" value="ECO:0007669"/>
    <property type="project" value="UniProtKB-SubCell"/>
</dbReference>
<proteinExistence type="inferred from homology"/>
<accession>A0A0N1NXE7</accession>
<dbReference type="PANTHER" id="PTHR37787:SF1">
    <property type="entry name" value="BIOGENESIS OF LYSOSOME-RELATED ORGANELLES COMPLEX 1 SUBUNIT KXD1"/>
    <property type="match status" value="1"/>
</dbReference>
<name>A0A0N1NXE7_9EURO</name>
<evidence type="ECO:0000313" key="10">
    <source>
        <dbReference type="EMBL" id="KPI34780.1"/>
    </source>
</evidence>
<keyword evidence="5" id="KW-0813">Transport</keyword>
<dbReference type="GeneID" id="28730835"/>
<protein>
    <recommendedName>
        <fullName evidence="4">Biogenesis of lysosome-related organelles complex 1 subunit KXD1</fullName>
    </recommendedName>
    <alternativeName>
        <fullName evidence="7">KxDL homolog</fullName>
    </alternativeName>
</protein>
<dbReference type="PANTHER" id="PTHR37787">
    <property type="entry name" value="BIOGENESIS OF LYSOSOME-RELATED ORGANELLES COMPLEX 1 SUBUNIT KXD1"/>
    <property type="match status" value="1"/>
</dbReference>
<dbReference type="Proteomes" id="UP000038010">
    <property type="component" value="Unassembled WGS sequence"/>
</dbReference>
<dbReference type="EMBL" id="LFJN01000050">
    <property type="protein sequence ID" value="KPI34780.1"/>
    <property type="molecule type" value="Genomic_DNA"/>
</dbReference>
<feature type="compositionally biased region" description="Polar residues" evidence="8">
    <location>
        <begin position="1"/>
        <end position="20"/>
    </location>
</feature>
<comment type="similarity">
    <text evidence="3">Belongs to the KXD1 family.</text>
</comment>
<evidence type="ECO:0000256" key="6">
    <source>
        <dbReference type="ARBA" id="ARBA00022753"/>
    </source>
</evidence>
<evidence type="ECO:0000256" key="4">
    <source>
        <dbReference type="ARBA" id="ARBA00016207"/>
    </source>
</evidence>
<dbReference type="RefSeq" id="XP_017994743.1">
    <property type="nucleotide sequence ID" value="XM_018138955.1"/>
</dbReference>
<reference evidence="10 11" key="1">
    <citation type="submission" date="2015-06" db="EMBL/GenBank/DDBJ databases">
        <title>Draft genome of the ant-associated black yeast Phialophora attae CBS 131958.</title>
        <authorList>
            <person name="Moreno L.F."/>
            <person name="Stielow B.J."/>
            <person name="de Hoog S."/>
            <person name="Vicente V.A."/>
            <person name="Weiss V.A."/>
            <person name="de Vries M."/>
            <person name="Cruz L.M."/>
            <person name="Souza E.M."/>
        </authorList>
    </citation>
    <scope>NUCLEOTIDE SEQUENCE [LARGE SCALE GENOMIC DNA]</scope>
    <source>
        <strain evidence="10 11">CBS 131958</strain>
    </source>
</reference>
<dbReference type="OrthoDB" id="4089816at2759"/>
<comment type="caution">
    <text evidence="10">The sequence shown here is derived from an EMBL/GenBank/DDBJ whole genome shotgun (WGS) entry which is preliminary data.</text>
</comment>
<keyword evidence="11" id="KW-1185">Reference proteome</keyword>
<evidence type="ECO:0000256" key="1">
    <source>
        <dbReference type="ARBA" id="ARBA00002069"/>
    </source>
</evidence>
<evidence type="ECO:0000313" key="11">
    <source>
        <dbReference type="Proteomes" id="UP000038010"/>
    </source>
</evidence>
<evidence type="ECO:0000256" key="3">
    <source>
        <dbReference type="ARBA" id="ARBA00005913"/>
    </source>
</evidence>
<dbReference type="InterPro" id="IPR051390">
    <property type="entry name" value="BLOC-1_subunit_KXD1"/>
</dbReference>
<dbReference type="GO" id="GO:0032880">
    <property type="term" value="P:regulation of protein localization"/>
    <property type="evidence" value="ECO:0007669"/>
    <property type="project" value="TreeGrafter"/>
</dbReference>
<feature type="region of interest" description="Disordered" evidence="8">
    <location>
        <begin position="166"/>
        <end position="193"/>
    </location>
</feature>